<dbReference type="GO" id="GO:0003677">
    <property type="term" value="F:DNA binding"/>
    <property type="evidence" value="ECO:0007669"/>
    <property type="project" value="UniProtKB-KW"/>
</dbReference>
<dbReference type="Gene3D" id="1.10.10.10">
    <property type="entry name" value="Winged helix-like DNA-binding domain superfamily/Winged helix DNA-binding domain"/>
    <property type="match status" value="1"/>
</dbReference>
<proteinExistence type="inferred from homology"/>
<evidence type="ECO:0000256" key="3">
    <source>
        <dbReference type="ARBA" id="ARBA00023125"/>
    </source>
</evidence>
<name>A0A9X0WH76_9GAMM</name>
<keyword evidence="8" id="KW-1185">Reference proteome</keyword>
<dbReference type="SUPFAM" id="SSF53850">
    <property type="entry name" value="Periplasmic binding protein-like II"/>
    <property type="match status" value="1"/>
</dbReference>
<dbReference type="PANTHER" id="PTHR30293:SF2">
    <property type="entry name" value="TRANSCRIPTIONAL ACTIVATOR PROTEIN NHAR"/>
    <property type="match status" value="1"/>
</dbReference>
<dbReference type="NCBIfam" id="NF008284">
    <property type="entry name" value="PRK11062.1"/>
    <property type="match status" value="1"/>
</dbReference>
<comment type="similarity">
    <text evidence="1">Belongs to the LysR transcriptional regulatory family.</text>
</comment>
<dbReference type="PANTHER" id="PTHR30293">
    <property type="entry name" value="TRANSCRIPTIONAL REGULATORY PROTEIN NAC-RELATED"/>
    <property type="match status" value="1"/>
</dbReference>
<keyword evidence="3" id="KW-0238">DNA-binding</keyword>
<keyword evidence="4" id="KW-0010">Activator</keyword>
<accession>A0A9X0WH76</accession>
<comment type="caution">
    <text evidence="7">The sequence shown here is derived from an EMBL/GenBank/DDBJ whole genome shotgun (WGS) entry which is preliminary data.</text>
</comment>
<evidence type="ECO:0000256" key="2">
    <source>
        <dbReference type="ARBA" id="ARBA00023015"/>
    </source>
</evidence>
<gene>
    <name evidence="7" type="ORF">CKO25_08330</name>
</gene>
<dbReference type="SUPFAM" id="SSF46785">
    <property type="entry name" value="Winged helix' DNA-binding domain"/>
    <property type="match status" value="1"/>
</dbReference>
<dbReference type="Pfam" id="PF03466">
    <property type="entry name" value="LysR_substrate"/>
    <property type="match status" value="1"/>
</dbReference>
<evidence type="ECO:0000256" key="5">
    <source>
        <dbReference type="ARBA" id="ARBA00023163"/>
    </source>
</evidence>
<dbReference type="Gene3D" id="3.40.190.290">
    <property type="match status" value="1"/>
</dbReference>
<reference evidence="7 8" key="1">
    <citation type="journal article" date="2020" name="Microorganisms">
        <title>Osmotic Adaptation and Compatible Solute Biosynthesis of Phototrophic Bacteria as Revealed from Genome Analyses.</title>
        <authorList>
            <person name="Imhoff J.F."/>
            <person name="Rahn T."/>
            <person name="Kunzel S."/>
            <person name="Keller A."/>
            <person name="Neulinger S.C."/>
        </authorList>
    </citation>
    <scope>NUCLEOTIDE SEQUENCE [LARGE SCALE GENOMIC DNA]</scope>
    <source>
        <strain evidence="7 8">DSM 21303</strain>
    </source>
</reference>
<evidence type="ECO:0000256" key="4">
    <source>
        <dbReference type="ARBA" id="ARBA00023159"/>
    </source>
</evidence>
<dbReference type="AlphaFoldDB" id="A0A9X0WH76"/>
<dbReference type="GO" id="GO:2000142">
    <property type="term" value="P:regulation of DNA-templated transcription initiation"/>
    <property type="evidence" value="ECO:0007669"/>
    <property type="project" value="TreeGrafter"/>
</dbReference>
<dbReference type="PROSITE" id="PS50931">
    <property type="entry name" value="HTH_LYSR"/>
    <property type="match status" value="1"/>
</dbReference>
<dbReference type="Proteomes" id="UP001138802">
    <property type="component" value="Unassembled WGS sequence"/>
</dbReference>
<feature type="domain" description="HTH lysR-type" evidence="6">
    <location>
        <begin position="4"/>
        <end position="61"/>
    </location>
</feature>
<dbReference type="GO" id="GO:0003700">
    <property type="term" value="F:DNA-binding transcription factor activity"/>
    <property type="evidence" value="ECO:0007669"/>
    <property type="project" value="InterPro"/>
</dbReference>
<dbReference type="EMBL" id="NRSD01000006">
    <property type="protein sequence ID" value="MBK1644656.1"/>
    <property type="molecule type" value="Genomic_DNA"/>
</dbReference>
<protein>
    <submittedName>
        <fullName evidence="7">Transcriptional activator NhaR</fullName>
    </submittedName>
</protein>
<dbReference type="InterPro" id="IPR005119">
    <property type="entry name" value="LysR_subst-bd"/>
</dbReference>
<dbReference type="RefSeq" id="WP_200387451.1">
    <property type="nucleotide sequence ID" value="NZ_NRSD01000006.1"/>
</dbReference>
<organism evidence="7 8">
    <name type="scientific">Thiocapsa imhoffii</name>
    <dbReference type="NCBI Taxonomy" id="382777"/>
    <lineage>
        <taxon>Bacteria</taxon>
        <taxon>Pseudomonadati</taxon>
        <taxon>Pseudomonadota</taxon>
        <taxon>Gammaproteobacteria</taxon>
        <taxon>Chromatiales</taxon>
        <taxon>Chromatiaceae</taxon>
        <taxon>Thiocapsa</taxon>
    </lineage>
</organism>
<keyword evidence="5" id="KW-0804">Transcription</keyword>
<evidence type="ECO:0000256" key="1">
    <source>
        <dbReference type="ARBA" id="ARBA00009437"/>
    </source>
</evidence>
<evidence type="ECO:0000313" key="7">
    <source>
        <dbReference type="EMBL" id="MBK1644656.1"/>
    </source>
</evidence>
<dbReference type="InterPro" id="IPR036390">
    <property type="entry name" value="WH_DNA-bd_sf"/>
</dbReference>
<sequence>MPNLNMKHLRYFWAVAKHGSIARASEMLHLTPQTISGQLRELEDQIGAKLFGKSGRNLVLTDSGQLVLTYADEIFRLTGELQDVIAGRPPASGITLRVGIAMVVPKLLAYRVLAPVLKTPEKVRLVCHEAPLTDLLAALSVHKLDLVLADCPVSPALNIRAYNHALGESGISFFATAELAEQHRDNFPASLNGAPMLMPTSSSSLHRALELWFDRQGVKPLVVAEFEDRALMKAFGEGGAGIFTTPTAVERDILDKYRVALIARVDEVKERYYAITAERHIKHPAVSTITETARHDLFAVKPL</sequence>
<dbReference type="Pfam" id="PF00126">
    <property type="entry name" value="HTH_1"/>
    <property type="match status" value="1"/>
</dbReference>
<dbReference type="InterPro" id="IPR000847">
    <property type="entry name" value="LysR_HTH_N"/>
</dbReference>
<evidence type="ECO:0000259" key="6">
    <source>
        <dbReference type="PROSITE" id="PS50931"/>
    </source>
</evidence>
<keyword evidence="2" id="KW-0805">Transcription regulation</keyword>
<dbReference type="InterPro" id="IPR036388">
    <property type="entry name" value="WH-like_DNA-bd_sf"/>
</dbReference>
<evidence type="ECO:0000313" key="8">
    <source>
        <dbReference type="Proteomes" id="UP001138802"/>
    </source>
</evidence>